<gene>
    <name evidence="6" type="ORF">MNBD_PLANCTO02-1901</name>
</gene>
<dbReference type="PANTHER" id="PTHR43179:SF12">
    <property type="entry name" value="GALACTOFURANOSYLTRANSFERASE GLFT2"/>
    <property type="match status" value="1"/>
</dbReference>
<dbReference type="GO" id="GO:0016757">
    <property type="term" value="F:glycosyltransferase activity"/>
    <property type="evidence" value="ECO:0007669"/>
    <property type="project" value="UniProtKB-KW"/>
</dbReference>
<evidence type="ECO:0000256" key="3">
    <source>
        <dbReference type="ARBA" id="ARBA00022679"/>
    </source>
</evidence>
<feature type="compositionally biased region" description="Polar residues" evidence="4">
    <location>
        <begin position="303"/>
        <end position="318"/>
    </location>
</feature>
<feature type="region of interest" description="Disordered" evidence="4">
    <location>
        <begin position="303"/>
        <end position="328"/>
    </location>
</feature>
<dbReference type="Pfam" id="PF00535">
    <property type="entry name" value="Glycos_transf_2"/>
    <property type="match status" value="1"/>
</dbReference>
<proteinExistence type="inferred from homology"/>
<keyword evidence="3" id="KW-0808">Transferase</keyword>
<feature type="compositionally biased region" description="Basic and acidic residues" evidence="4">
    <location>
        <begin position="319"/>
        <end position="328"/>
    </location>
</feature>
<evidence type="ECO:0000256" key="4">
    <source>
        <dbReference type="SAM" id="MobiDB-lite"/>
    </source>
</evidence>
<reference evidence="6" key="1">
    <citation type="submission" date="2018-06" db="EMBL/GenBank/DDBJ databases">
        <authorList>
            <person name="Zhirakovskaya E."/>
        </authorList>
    </citation>
    <scope>NUCLEOTIDE SEQUENCE</scope>
</reference>
<dbReference type="AlphaFoldDB" id="A0A3B1DM92"/>
<feature type="domain" description="Glycosyltransferase 2-like" evidence="5">
    <location>
        <begin position="9"/>
        <end position="119"/>
    </location>
</feature>
<dbReference type="InterPro" id="IPR029044">
    <property type="entry name" value="Nucleotide-diphossugar_trans"/>
</dbReference>
<protein>
    <recommendedName>
        <fullName evidence="5">Glycosyltransferase 2-like domain-containing protein</fullName>
    </recommendedName>
</protein>
<name>A0A3B1DM92_9ZZZZ</name>
<evidence type="ECO:0000256" key="1">
    <source>
        <dbReference type="ARBA" id="ARBA00006739"/>
    </source>
</evidence>
<dbReference type="InterPro" id="IPR001173">
    <property type="entry name" value="Glyco_trans_2-like"/>
</dbReference>
<comment type="similarity">
    <text evidence="1">Belongs to the glycosyltransferase 2 family.</text>
</comment>
<evidence type="ECO:0000259" key="5">
    <source>
        <dbReference type="Pfam" id="PF00535"/>
    </source>
</evidence>
<dbReference type="Gene3D" id="3.90.550.10">
    <property type="entry name" value="Spore Coat Polysaccharide Biosynthesis Protein SpsA, Chain A"/>
    <property type="match status" value="1"/>
</dbReference>
<dbReference type="PANTHER" id="PTHR43179">
    <property type="entry name" value="RHAMNOSYLTRANSFERASE WBBL"/>
    <property type="match status" value="1"/>
</dbReference>
<dbReference type="EMBL" id="UOGL01000595">
    <property type="protein sequence ID" value="VAX41872.1"/>
    <property type="molecule type" value="Genomic_DNA"/>
</dbReference>
<sequence>MSVPQIYGVLVTFERQAILAETICKILQQSKLPDLLLVIDNEASSETEEIVKGLQSESNKTEIRYLSTEENLGSAGGWAYGMQHILLEASNEDWFLPLDDDDPPKSNFELEKIFQFALEQQQCNPSLAAVGIVGAYFSWKTGRIQRITDNELQEEVSVDWLGNGHVPLYSIKAIRDVGVFQKELFFGYTEVEFGLRLRRAGYQLVVSGKMMKERRKNAGRLGWKETSSRQCNSSWKNYYVSRNRIYMMRQFGRWDLALKEAFIQSILKPAYTFLFSPRSAYAGFLQGVKASWYGFFGPMGRQNHSGQPNNLPKQTTQTEPKKEFSCTR</sequence>
<organism evidence="6">
    <name type="scientific">hydrothermal vent metagenome</name>
    <dbReference type="NCBI Taxonomy" id="652676"/>
    <lineage>
        <taxon>unclassified sequences</taxon>
        <taxon>metagenomes</taxon>
        <taxon>ecological metagenomes</taxon>
    </lineage>
</organism>
<evidence type="ECO:0000256" key="2">
    <source>
        <dbReference type="ARBA" id="ARBA00022676"/>
    </source>
</evidence>
<keyword evidence="2" id="KW-0328">Glycosyltransferase</keyword>
<accession>A0A3B1DM92</accession>
<dbReference type="SUPFAM" id="SSF53448">
    <property type="entry name" value="Nucleotide-diphospho-sugar transferases"/>
    <property type="match status" value="1"/>
</dbReference>
<evidence type="ECO:0000313" key="6">
    <source>
        <dbReference type="EMBL" id="VAX41872.1"/>
    </source>
</evidence>